<dbReference type="InterPro" id="IPR036249">
    <property type="entry name" value="Thioredoxin-like_sf"/>
</dbReference>
<reference evidence="3 4" key="1">
    <citation type="submission" date="2019-07" db="EMBL/GenBank/DDBJ databases">
        <title>Whole genome shotgun sequence of Pseudoalteromonas espejiana NBRC 102222.</title>
        <authorList>
            <person name="Hosoyama A."/>
            <person name="Uohara A."/>
            <person name="Ohji S."/>
            <person name="Ichikawa N."/>
        </authorList>
    </citation>
    <scope>NUCLEOTIDE SEQUENCE [LARGE SCALE GENOMIC DNA]</scope>
    <source>
        <strain evidence="3 4">NBRC 102222</strain>
    </source>
</reference>
<keyword evidence="1" id="KW-0812">Transmembrane</keyword>
<keyword evidence="1" id="KW-0472">Membrane</keyword>
<dbReference type="AlphaFoldDB" id="A0A510XZU9"/>
<gene>
    <name evidence="3" type="ORF">PES01_34510</name>
</gene>
<dbReference type="Pfam" id="PF20029">
    <property type="entry name" value="DUF6436"/>
    <property type="match status" value="1"/>
</dbReference>
<evidence type="ECO:0000259" key="2">
    <source>
        <dbReference type="Pfam" id="PF20029"/>
    </source>
</evidence>
<evidence type="ECO:0000313" key="3">
    <source>
        <dbReference type="EMBL" id="GEK56606.1"/>
    </source>
</evidence>
<keyword evidence="4" id="KW-1185">Reference proteome</keyword>
<proteinExistence type="predicted"/>
<keyword evidence="1" id="KW-1133">Transmembrane helix</keyword>
<dbReference type="SUPFAM" id="SSF52833">
    <property type="entry name" value="Thioredoxin-like"/>
    <property type="match status" value="1"/>
</dbReference>
<comment type="caution">
    <text evidence="3">The sequence shown here is derived from an EMBL/GenBank/DDBJ whole genome shotgun (WGS) entry which is preliminary data.</text>
</comment>
<feature type="transmembrane region" description="Helical" evidence="1">
    <location>
        <begin position="9"/>
        <end position="31"/>
    </location>
</feature>
<dbReference type="RefSeq" id="WP_089349566.1">
    <property type="nucleotide sequence ID" value="NZ_BJUM01000045.1"/>
</dbReference>
<accession>A0A510XZU9</accession>
<evidence type="ECO:0000313" key="4">
    <source>
        <dbReference type="Proteomes" id="UP000321419"/>
    </source>
</evidence>
<dbReference type="Proteomes" id="UP000321419">
    <property type="component" value="Unassembled WGS sequence"/>
</dbReference>
<sequence>MRSLNNKQCVIIAVVIVWLALTVTGLVYFQLGQLSPFDPYKVLNKPGWFNNFKQLIEYPQNKFATLIIVTDPDCGCTKQADPHLKQLIRFSSEHNIAVIKIEQSQTLQTLVPATPAAVVLDEEGQFVYAGPLSEGLGCAQGRGFVETVITNLVAGFNSKLLLNDTKGCYCTDKVKD</sequence>
<organism evidence="3 4">
    <name type="scientific">Pseudoalteromonas espejiana</name>
    <dbReference type="NCBI Taxonomy" id="28107"/>
    <lineage>
        <taxon>Bacteria</taxon>
        <taxon>Pseudomonadati</taxon>
        <taxon>Pseudomonadota</taxon>
        <taxon>Gammaproteobacteria</taxon>
        <taxon>Alteromonadales</taxon>
        <taxon>Pseudoalteromonadaceae</taxon>
        <taxon>Pseudoalteromonas</taxon>
    </lineage>
</organism>
<protein>
    <recommendedName>
        <fullName evidence="2">DUF6436 domain-containing protein</fullName>
    </recommendedName>
</protein>
<dbReference type="OrthoDB" id="8897581at2"/>
<name>A0A510XZU9_9GAMM</name>
<feature type="domain" description="DUF6436" evidence="2">
    <location>
        <begin position="58"/>
        <end position="171"/>
    </location>
</feature>
<evidence type="ECO:0000256" key="1">
    <source>
        <dbReference type="SAM" id="Phobius"/>
    </source>
</evidence>
<dbReference type="EMBL" id="BJUM01000045">
    <property type="protein sequence ID" value="GEK56606.1"/>
    <property type="molecule type" value="Genomic_DNA"/>
</dbReference>
<dbReference type="InterPro" id="IPR045494">
    <property type="entry name" value="DUF6436"/>
</dbReference>